<dbReference type="Pfam" id="PF13387">
    <property type="entry name" value="Lnb_N"/>
    <property type="match status" value="1"/>
</dbReference>
<reference evidence="4 5" key="1">
    <citation type="submission" date="2020-04" db="EMBL/GenBank/DDBJ databases">
        <authorList>
            <person name="De Canck E."/>
        </authorList>
    </citation>
    <scope>NUCLEOTIDE SEQUENCE [LARGE SCALE GENOMIC DNA]</scope>
    <source>
        <strain evidence="4 5">LMG 3431</strain>
    </source>
</reference>
<dbReference type="InterPro" id="IPR025178">
    <property type="entry name" value="Lnb_N"/>
</dbReference>
<keyword evidence="2" id="KW-0472">Membrane</keyword>
<feature type="domain" description="Lnb N-terminal periplasmic" evidence="3">
    <location>
        <begin position="139"/>
        <end position="294"/>
    </location>
</feature>
<feature type="region of interest" description="Disordered" evidence="1">
    <location>
        <begin position="342"/>
        <end position="364"/>
    </location>
</feature>
<feature type="transmembrane region" description="Helical" evidence="2">
    <location>
        <begin position="20"/>
        <end position="42"/>
    </location>
</feature>
<name>A0A6S6YMW3_9BURK</name>
<gene>
    <name evidence="4" type="ORF">LMG3431_01304</name>
</gene>
<feature type="transmembrane region" description="Helical" evidence="2">
    <location>
        <begin position="81"/>
        <end position="97"/>
    </location>
</feature>
<evidence type="ECO:0000256" key="1">
    <source>
        <dbReference type="SAM" id="MobiDB-lite"/>
    </source>
</evidence>
<sequence length="364" mass="40140">MPVPDPMARGGWLRRGLVAAGRVIASVLVAASALWGGFALVYQAPGGVWGKGAAVLVWMVLCVGAIVALWRAGPWRRRAGWAYLAGLIVLCGWWQTLAPSNDRVWADDVAKMLRGTVQGSTVTLENVRNFDWRTDDDYTVRWETRQYDLDQLVSVDMALSYWAGPEIAHTLVSFGFSDGRHLVFSVEIRKERGEQFSEIGGFFKQFELSVVAAEERDILYVRAGPRGESVYLYPVRMPAPAMRALFLSYVATANALVDTPRFYHTVTANCTTLVYQMVRAIVPGLPLDARILLSGYLPEYLYEQGGLDTGVPLDVLRQRASVGRQAPPGDDAIEFSRRIRQQGMPAPAGAKSSSDGRLSLVRAQ</sequence>
<evidence type="ECO:0000259" key="3">
    <source>
        <dbReference type="Pfam" id="PF13387"/>
    </source>
</evidence>
<keyword evidence="5" id="KW-1185">Reference proteome</keyword>
<protein>
    <recommendedName>
        <fullName evidence="3">Lnb N-terminal periplasmic domain-containing protein</fullName>
    </recommendedName>
</protein>
<evidence type="ECO:0000313" key="4">
    <source>
        <dbReference type="EMBL" id="CAB3631284.1"/>
    </source>
</evidence>
<evidence type="ECO:0000256" key="2">
    <source>
        <dbReference type="SAM" id="Phobius"/>
    </source>
</evidence>
<feature type="transmembrane region" description="Helical" evidence="2">
    <location>
        <begin position="48"/>
        <end position="69"/>
    </location>
</feature>
<dbReference type="Proteomes" id="UP000494108">
    <property type="component" value="Unassembled WGS sequence"/>
</dbReference>
<dbReference type="EMBL" id="CADIJX010000001">
    <property type="protein sequence ID" value="CAB3631284.1"/>
    <property type="molecule type" value="Genomic_DNA"/>
</dbReference>
<accession>A0A6S6YMW3</accession>
<evidence type="ECO:0000313" key="5">
    <source>
        <dbReference type="Proteomes" id="UP000494108"/>
    </source>
</evidence>
<organism evidence="4 5">
    <name type="scientific">Achromobacter pestifer</name>
    <dbReference type="NCBI Taxonomy" id="1353889"/>
    <lineage>
        <taxon>Bacteria</taxon>
        <taxon>Pseudomonadati</taxon>
        <taxon>Pseudomonadota</taxon>
        <taxon>Betaproteobacteria</taxon>
        <taxon>Burkholderiales</taxon>
        <taxon>Alcaligenaceae</taxon>
        <taxon>Achromobacter</taxon>
    </lineage>
</organism>
<keyword evidence="2" id="KW-0812">Transmembrane</keyword>
<dbReference type="AlphaFoldDB" id="A0A6S6YMW3"/>
<proteinExistence type="predicted"/>
<keyword evidence="2" id="KW-1133">Transmembrane helix</keyword>
<dbReference type="RefSeq" id="WP_246288168.1">
    <property type="nucleotide sequence ID" value="NZ_CADIJX010000001.1"/>
</dbReference>